<sequence>MEWRKSATKVVRMMLYAFCILLHAHLINPVDAAENDTGDFEDVLRENYRGPIAFFTISVLLFVVLMLSCCFYASKRSNLHNPDAIVINNEVLSVI</sequence>
<evidence type="ECO:0000313" key="4">
    <source>
        <dbReference type="Proteomes" id="UP001234178"/>
    </source>
</evidence>
<dbReference type="Proteomes" id="UP001234178">
    <property type="component" value="Unassembled WGS sequence"/>
</dbReference>
<organism evidence="3 4">
    <name type="scientific">Daphnia magna</name>
    <dbReference type="NCBI Taxonomy" id="35525"/>
    <lineage>
        <taxon>Eukaryota</taxon>
        <taxon>Metazoa</taxon>
        <taxon>Ecdysozoa</taxon>
        <taxon>Arthropoda</taxon>
        <taxon>Crustacea</taxon>
        <taxon>Branchiopoda</taxon>
        <taxon>Diplostraca</taxon>
        <taxon>Cladocera</taxon>
        <taxon>Anomopoda</taxon>
        <taxon>Daphniidae</taxon>
        <taxon>Daphnia</taxon>
    </lineage>
</organism>
<comment type="caution">
    <text evidence="3">The sequence shown here is derived from an EMBL/GenBank/DDBJ whole genome shotgun (WGS) entry which is preliminary data.</text>
</comment>
<keyword evidence="1" id="KW-0812">Transmembrane</keyword>
<name>A0ABQ9YPR8_9CRUS</name>
<gene>
    <name evidence="3" type="ORF">OUZ56_004430</name>
</gene>
<keyword evidence="2" id="KW-0732">Signal</keyword>
<keyword evidence="1" id="KW-0472">Membrane</keyword>
<reference evidence="3 4" key="1">
    <citation type="journal article" date="2023" name="Nucleic Acids Res.">
        <title>The hologenome of Daphnia magna reveals possible DNA methylation and microbiome-mediated evolution of the host genome.</title>
        <authorList>
            <person name="Chaturvedi A."/>
            <person name="Li X."/>
            <person name="Dhandapani V."/>
            <person name="Marshall H."/>
            <person name="Kissane S."/>
            <person name="Cuenca-Cambronero M."/>
            <person name="Asole G."/>
            <person name="Calvet F."/>
            <person name="Ruiz-Romero M."/>
            <person name="Marangio P."/>
            <person name="Guigo R."/>
            <person name="Rago D."/>
            <person name="Mirbahai L."/>
            <person name="Eastwood N."/>
            <person name="Colbourne J.K."/>
            <person name="Zhou J."/>
            <person name="Mallon E."/>
            <person name="Orsini L."/>
        </authorList>
    </citation>
    <scope>NUCLEOTIDE SEQUENCE [LARGE SCALE GENOMIC DNA]</scope>
    <source>
        <strain evidence="3">LRV0_1</strain>
    </source>
</reference>
<keyword evidence="1" id="KW-1133">Transmembrane helix</keyword>
<evidence type="ECO:0000256" key="2">
    <source>
        <dbReference type="SAM" id="SignalP"/>
    </source>
</evidence>
<proteinExistence type="predicted"/>
<accession>A0ABQ9YPR8</accession>
<feature type="chain" id="PRO_5047206470" evidence="2">
    <location>
        <begin position="33"/>
        <end position="95"/>
    </location>
</feature>
<evidence type="ECO:0000256" key="1">
    <source>
        <dbReference type="SAM" id="Phobius"/>
    </source>
</evidence>
<dbReference type="EMBL" id="JAOYFB010000001">
    <property type="protein sequence ID" value="KAK4002617.1"/>
    <property type="molecule type" value="Genomic_DNA"/>
</dbReference>
<keyword evidence="4" id="KW-1185">Reference proteome</keyword>
<protein>
    <submittedName>
        <fullName evidence="3">Uncharacterized protein</fullName>
    </submittedName>
</protein>
<feature type="signal peptide" evidence="2">
    <location>
        <begin position="1"/>
        <end position="32"/>
    </location>
</feature>
<evidence type="ECO:0000313" key="3">
    <source>
        <dbReference type="EMBL" id="KAK4002617.1"/>
    </source>
</evidence>
<feature type="transmembrane region" description="Helical" evidence="1">
    <location>
        <begin position="48"/>
        <end position="73"/>
    </location>
</feature>